<evidence type="ECO:0000256" key="2">
    <source>
        <dbReference type="ARBA" id="ARBA00022737"/>
    </source>
</evidence>
<dbReference type="Pfam" id="PF00560">
    <property type="entry name" value="LRR_1"/>
    <property type="match status" value="1"/>
</dbReference>
<dbReference type="InterPro" id="IPR050216">
    <property type="entry name" value="LRR_domain-containing"/>
</dbReference>
<dbReference type="InterPro" id="IPR003591">
    <property type="entry name" value="Leu-rich_rpt_typical-subtyp"/>
</dbReference>
<dbReference type="Proteomes" id="UP000075809">
    <property type="component" value="Unassembled WGS sequence"/>
</dbReference>
<dbReference type="SUPFAM" id="SSF52058">
    <property type="entry name" value="L domain-like"/>
    <property type="match status" value="1"/>
</dbReference>
<dbReference type="Gene3D" id="3.80.10.10">
    <property type="entry name" value="Ribonuclease Inhibitor"/>
    <property type="match status" value="2"/>
</dbReference>
<dbReference type="STRING" id="64791.A0A151XDK8"/>
<gene>
    <name evidence="3" type="ORF">ALC60_02758</name>
</gene>
<evidence type="ECO:0000313" key="4">
    <source>
        <dbReference type="Proteomes" id="UP000075809"/>
    </source>
</evidence>
<accession>A0A151XDK8</accession>
<keyword evidence="4" id="KW-1185">Reference proteome</keyword>
<keyword evidence="1" id="KW-0433">Leucine-rich repeat</keyword>
<dbReference type="PANTHER" id="PTHR48051">
    <property type="match status" value="1"/>
</dbReference>
<name>A0A151XDK8_9HYME</name>
<dbReference type="GO" id="GO:0005737">
    <property type="term" value="C:cytoplasm"/>
    <property type="evidence" value="ECO:0007669"/>
    <property type="project" value="TreeGrafter"/>
</dbReference>
<evidence type="ECO:0000313" key="3">
    <source>
        <dbReference type="EMBL" id="KYQ58338.1"/>
    </source>
</evidence>
<dbReference type="Pfam" id="PF12799">
    <property type="entry name" value="LRR_4"/>
    <property type="match status" value="1"/>
</dbReference>
<dbReference type="InterPro" id="IPR025875">
    <property type="entry name" value="Leu-rich_rpt_4"/>
</dbReference>
<sequence length="443" mass="51158">MDPDHVEMANEIKSKVILHWNCRGLVEFPEVIRLHGSHIQEIYLKWNKLTTLPPWITELFNVTNLYMYGNRIEQLPVELGGMSQLTVLDLSANRLELISACIGNLSNLKSLFLNDNFIERLPVGEKDLLTHMNETKTELSQLNNLEILSVSGNQIVALPEWTGSLPRLRELYVDNNQLRELPNRLTIAPELTMISVCSNRLKYLPLNGFLSAPCIRFDANEYLNYVSYPLLYQFLSQIHTTVVRDREYLLAFGCFKTHYDTNVLNTNIKLYIKLKRLYEINDVIIELPRQMLKIHEVHENVTCSLWELALRKVYTERNLVVFLQKYKYLADLTQIHFRYKHTLDVSVSPANVTILYKPLKNTKLDFTLSTSYTLYNLLTNGPTGICVNSQCQQPIFTEAWIIISINHYAESMITIVLCCSRSCATAFAAHSSTTINLHWHSIN</sequence>
<dbReference type="SMART" id="SM00369">
    <property type="entry name" value="LRR_TYP"/>
    <property type="match status" value="5"/>
</dbReference>
<dbReference type="PANTHER" id="PTHR48051:SF1">
    <property type="entry name" value="RAS SUPPRESSOR PROTEIN 1"/>
    <property type="match status" value="1"/>
</dbReference>
<protein>
    <submittedName>
        <fullName evidence="3">Protein lap4</fullName>
    </submittedName>
</protein>
<proteinExistence type="predicted"/>
<organism evidence="3 4">
    <name type="scientific">Mycetomoellerius zeteki</name>
    <dbReference type="NCBI Taxonomy" id="64791"/>
    <lineage>
        <taxon>Eukaryota</taxon>
        <taxon>Metazoa</taxon>
        <taxon>Ecdysozoa</taxon>
        <taxon>Arthropoda</taxon>
        <taxon>Hexapoda</taxon>
        <taxon>Insecta</taxon>
        <taxon>Pterygota</taxon>
        <taxon>Neoptera</taxon>
        <taxon>Endopterygota</taxon>
        <taxon>Hymenoptera</taxon>
        <taxon>Apocrita</taxon>
        <taxon>Aculeata</taxon>
        <taxon>Formicoidea</taxon>
        <taxon>Formicidae</taxon>
        <taxon>Myrmicinae</taxon>
        <taxon>Mycetomoellerius</taxon>
    </lineage>
</organism>
<dbReference type="InterPro" id="IPR032675">
    <property type="entry name" value="LRR_dom_sf"/>
</dbReference>
<dbReference type="EMBL" id="KQ982294">
    <property type="protein sequence ID" value="KYQ58338.1"/>
    <property type="molecule type" value="Genomic_DNA"/>
</dbReference>
<dbReference type="InterPro" id="IPR001611">
    <property type="entry name" value="Leu-rich_rpt"/>
</dbReference>
<dbReference type="SMART" id="SM00364">
    <property type="entry name" value="LRR_BAC"/>
    <property type="match status" value="4"/>
</dbReference>
<evidence type="ECO:0000256" key="1">
    <source>
        <dbReference type="ARBA" id="ARBA00022614"/>
    </source>
</evidence>
<keyword evidence="2" id="KW-0677">Repeat</keyword>
<dbReference type="AlphaFoldDB" id="A0A151XDK8"/>
<reference evidence="3 4" key="1">
    <citation type="submission" date="2015-09" db="EMBL/GenBank/DDBJ databases">
        <title>Trachymyrmex zeteki WGS genome.</title>
        <authorList>
            <person name="Nygaard S."/>
            <person name="Hu H."/>
            <person name="Boomsma J."/>
            <person name="Zhang G."/>
        </authorList>
    </citation>
    <scope>NUCLEOTIDE SEQUENCE [LARGE SCALE GENOMIC DNA]</scope>
    <source>
        <strain evidence="3">Tzet28-1</strain>
        <tissue evidence="3">Whole body</tissue>
    </source>
</reference>